<evidence type="ECO:0000259" key="1">
    <source>
        <dbReference type="PROSITE" id="PS51340"/>
    </source>
</evidence>
<evidence type="ECO:0000313" key="2">
    <source>
        <dbReference type="EMBL" id="MEW9807841.1"/>
    </source>
</evidence>
<dbReference type="SUPFAM" id="SSF50800">
    <property type="entry name" value="PK beta-barrel domain-like"/>
    <property type="match status" value="1"/>
</dbReference>
<dbReference type="PANTHER" id="PTHR30212:SF2">
    <property type="entry name" value="PROTEIN YIIM"/>
    <property type="match status" value="1"/>
</dbReference>
<dbReference type="InterPro" id="IPR052353">
    <property type="entry name" value="Benzoxazolinone_Detox_Enz"/>
</dbReference>
<dbReference type="InterPro" id="IPR011037">
    <property type="entry name" value="Pyrv_Knase-like_insert_dom_sf"/>
</dbReference>
<organism evidence="2 3">
    <name type="scientific">Mesorhizobium marinum</name>
    <dbReference type="NCBI Taxonomy" id="3228790"/>
    <lineage>
        <taxon>Bacteria</taxon>
        <taxon>Pseudomonadati</taxon>
        <taxon>Pseudomonadota</taxon>
        <taxon>Alphaproteobacteria</taxon>
        <taxon>Hyphomicrobiales</taxon>
        <taxon>Phyllobacteriaceae</taxon>
        <taxon>Mesorhizobium</taxon>
    </lineage>
</organism>
<dbReference type="Gene3D" id="2.40.33.20">
    <property type="entry name" value="PK beta-barrel domain-like"/>
    <property type="match status" value="1"/>
</dbReference>
<dbReference type="Pfam" id="PF03473">
    <property type="entry name" value="MOSC"/>
    <property type="match status" value="1"/>
</dbReference>
<protein>
    <submittedName>
        <fullName evidence="2">MOSC domain-containing protein</fullName>
    </submittedName>
</protein>
<proteinExistence type="predicted"/>
<feature type="domain" description="MOSC" evidence="1">
    <location>
        <begin position="34"/>
        <end position="171"/>
    </location>
</feature>
<comment type="caution">
    <text evidence="2">The sequence shown here is derived from an EMBL/GenBank/DDBJ whole genome shotgun (WGS) entry which is preliminary data.</text>
</comment>
<dbReference type="InterPro" id="IPR005163">
    <property type="entry name" value="Tri_helical_YiiM-like"/>
</dbReference>
<reference evidence="2 3" key="1">
    <citation type="submission" date="2024-06" db="EMBL/GenBank/DDBJ databases">
        <authorList>
            <person name="Tuo L."/>
        </authorList>
    </citation>
    <scope>NUCLEOTIDE SEQUENCE [LARGE SCALE GENOMIC DNA]</scope>
    <source>
        <strain evidence="2 3">ZMM04-5</strain>
    </source>
</reference>
<dbReference type="Proteomes" id="UP001556196">
    <property type="component" value="Unassembled WGS sequence"/>
</dbReference>
<dbReference type="EMBL" id="JBFOCI010000005">
    <property type="protein sequence ID" value="MEW9807841.1"/>
    <property type="molecule type" value="Genomic_DNA"/>
</dbReference>
<dbReference type="Pfam" id="PF03475">
    <property type="entry name" value="YiiM_3-alpha"/>
    <property type="match status" value="1"/>
</dbReference>
<evidence type="ECO:0000313" key="3">
    <source>
        <dbReference type="Proteomes" id="UP001556196"/>
    </source>
</evidence>
<dbReference type="InterPro" id="IPR005302">
    <property type="entry name" value="MoCF_Sase_C"/>
</dbReference>
<name>A0ABV3R3C8_9HYPH</name>
<dbReference type="RefSeq" id="WP_367725024.1">
    <property type="nucleotide sequence ID" value="NZ_JBFOCI010000005.1"/>
</dbReference>
<gene>
    <name evidence="2" type="ORF">ABUE31_17775</name>
</gene>
<accession>A0ABV3R3C8</accession>
<dbReference type="PROSITE" id="PS51340">
    <property type="entry name" value="MOSC"/>
    <property type="match status" value="1"/>
</dbReference>
<dbReference type="PANTHER" id="PTHR30212">
    <property type="entry name" value="PROTEIN YIIM"/>
    <property type="match status" value="1"/>
</dbReference>
<sequence>MRNSFPADLVLGPVFVGKVETRWQGRPASAIAKTPVRGRVWLAGTGLRGDEQADLAVHGGPEKALHHYAADHYPFWREKMPDRGDRFAPGGFGENVSTVGLSEEQLCIGDVLRLGEATVQISQGRQPCWKLSAHMERPDMAAKFQRSGRTGWYYRVLREGYLEEGAPVELVERPQPEWRLSAVIAARFDPKLDPEIAGRLAGLEQLSPSWRKGFMRKAMPGYVEDTSPRLAGT</sequence>
<keyword evidence="3" id="KW-1185">Reference proteome</keyword>